<proteinExistence type="predicted"/>
<organism evidence="2 3">
    <name type="scientific">Paenibacillus validus</name>
    <dbReference type="NCBI Taxonomy" id="44253"/>
    <lineage>
        <taxon>Bacteria</taxon>
        <taxon>Bacillati</taxon>
        <taxon>Bacillota</taxon>
        <taxon>Bacilli</taxon>
        <taxon>Bacillales</taxon>
        <taxon>Paenibacillaceae</taxon>
        <taxon>Paenibacillus</taxon>
    </lineage>
</organism>
<protein>
    <recommendedName>
        <fullName evidence="4">Tyrosine protein kinase</fullName>
    </recommendedName>
</protein>
<feature type="region of interest" description="Disordered" evidence="1">
    <location>
        <begin position="151"/>
        <end position="181"/>
    </location>
</feature>
<evidence type="ECO:0000313" key="3">
    <source>
        <dbReference type="Proteomes" id="UP000450917"/>
    </source>
</evidence>
<dbReference type="EMBL" id="WNZX01000022">
    <property type="protein sequence ID" value="MUG73203.1"/>
    <property type="molecule type" value="Genomic_DNA"/>
</dbReference>
<dbReference type="AlphaFoldDB" id="A0A7X2ZE85"/>
<comment type="caution">
    <text evidence="2">The sequence shown here is derived from an EMBL/GenBank/DDBJ whole genome shotgun (WGS) entry which is preliminary data.</text>
</comment>
<keyword evidence="3" id="KW-1185">Reference proteome</keyword>
<gene>
    <name evidence="2" type="ORF">GNP93_21460</name>
</gene>
<evidence type="ECO:0008006" key="4">
    <source>
        <dbReference type="Google" id="ProtNLM"/>
    </source>
</evidence>
<accession>A0A7X2ZE85</accession>
<dbReference type="Proteomes" id="UP000450917">
    <property type="component" value="Unassembled WGS sequence"/>
</dbReference>
<reference evidence="2 3" key="1">
    <citation type="submission" date="2019-11" db="EMBL/GenBank/DDBJ databases">
        <title>Draft genome sequences of five Paenibacillus species of dairy origin.</title>
        <authorList>
            <person name="Olajide A.M."/>
            <person name="Chen S."/>
            <person name="Lapointe G."/>
        </authorList>
    </citation>
    <scope>NUCLEOTIDE SEQUENCE [LARGE SCALE GENOMIC DNA]</scope>
    <source>
        <strain evidence="2 3">2CS3</strain>
    </source>
</reference>
<feature type="compositionally biased region" description="Polar residues" evidence="1">
    <location>
        <begin position="18"/>
        <end position="39"/>
    </location>
</feature>
<evidence type="ECO:0000313" key="2">
    <source>
        <dbReference type="EMBL" id="MUG73203.1"/>
    </source>
</evidence>
<evidence type="ECO:0000256" key="1">
    <source>
        <dbReference type="SAM" id="MobiDB-lite"/>
    </source>
</evidence>
<feature type="compositionally biased region" description="Basic residues" evidence="1">
    <location>
        <begin position="161"/>
        <end position="181"/>
    </location>
</feature>
<sequence>MNSTKQIIGNRGIHPQATAHQAASRTNRPPYAQTRSYNQGVYPGPSSYTDFPGMAGTQLPAESTMFAQPPVTTGTGGEGGGLTTLFGGGSGGSAGGASSGGGFNLQQVSKILDRLGGIEGIVDTFSKMQKMVQSFQQFAPLIKVLLGSFGKGKAKDDEKTKPRRRRRRRRRSSRRNRRIRR</sequence>
<dbReference type="RefSeq" id="WP_155615493.1">
    <property type="nucleotide sequence ID" value="NZ_JBDLZV010000001.1"/>
</dbReference>
<name>A0A7X2ZE85_9BACL</name>
<feature type="region of interest" description="Disordered" evidence="1">
    <location>
        <begin position="1"/>
        <end position="39"/>
    </location>
</feature>